<dbReference type="SUPFAM" id="SSF110395">
    <property type="entry name" value="CutC-like"/>
    <property type="match status" value="1"/>
</dbReference>
<dbReference type="AlphaFoldDB" id="A0A4R1QML8"/>
<accession>A0A4R1QML8</accession>
<dbReference type="InterPro" id="IPR036822">
    <property type="entry name" value="CutC-like_dom_sf"/>
</dbReference>
<comment type="similarity">
    <text evidence="1 2">Belongs to the CutC family.</text>
</comment>
<dbReference type="RefSeq" id="WP_058967118.1">
    <property type="nucleotide sequence ID" value="NZ_CABKVM010000019.1"/>
</dbReference>
<dbReference type="Gene3D" id="3.20.20.380">
    <property type="entry name" value="Copper homeostasis (CutC) domain"/>
    <property type="match status" value="1"/>
</dbReference>
<reference evidence="3 4" key="1">
    <citation type="submission" date="2019-03" db="EMBL/GenBank/DDBJ databases">
        <title>Genomic Encyclopedia of Type Strains, Phase IV (KMG-IV): sequencing the most valuable type-strain genomes for metagenomic binning, comparative biology and taxonomic classification.</title>
        <authorList>
            <person name="Goeker M."/>
        </authorList>
    </citation>
    <scope>NUCLEOTIDE SEQUENCE [LARGE SCALE GENOMIC DNA]</scope>
    <source>
        <strain evidence="3 4">DSM 100451</strain>
    </source>
</reference>
<dbReference type="OrthoDB" id="9815677at2"/>
<dbReference type="GO" id="GO:0005507">
    <property type="term" value="F:copper ion binding"/>
    <property type="evidence" value="ECO:0007669"/>
    <property type="project" value="TreeGrafter"/>
</dbReference>
<evidence type="ECO:0000256" key="1">
    <source>
        <dbReference type="ARBA" id="ARBA00007768"/>
    </source>
</evidence>
<dbReference type="HAMAP" id="MF_00795">
    <property type="entry name" value="CutC"/>
    <property type="match status" value="1"/>
</dbReference>
<name>A0A4R1QML8_9FIRM</name>
<dbReference type="InterPro" id="IPR005627">
    <property type="entry name" value="CutC-like"/>
</dbReference>
<dbReference type="EMBL" id="SLUM01000033">
    <property type="protein sequence ID" value="TCL53475.1"/>
    <property type="molecule type" value="Genomic_DNA"/>
</dbReference>
<organism evidence="3 4">
    <name type="scientific">Allofournierella massiliensis</name>
    <dbReference type="NCBI Taxonomy" id="1650663"/>
    <lineage>
        <taxon>Bacteria</taxon>
        <taxon>Bacillati</taxon>
        <taxon>Bacillota</taxon>
        <taxon>Clostridia</taxon>
        <taxon>Eubacteriales</taxon>
        <taxon>Oscillospiraceae</taxon>
        <taxon>Allofournierella</taxon>
    </lineage>
</organism>
<keyword evidence="2" id="KW-0963">Cytoplasm</keyword>
<evidence type="ECO:0000256" key="2">
    <source>
        <dbReference type="HAMAP-Rule" id="MF_00795"/>
    </source>
</evidence>
<evidence type="ECO:0000313" key="4">
    <source>
        <dbReference type="Proteomes" id="UP000295184"/>
    </source>
</evidence>
<sequence>MEHLLEICVDSLESALAAQAGGADRLELCGSLIIGGTSPSIALVRQVMEQVHIPVNVLLRPRFGDFCFTPSEQEATLWEIEQCRALGVNGVVLGALLPNGALDREFLARCVDAAGGLHRTLHRAFDVCRDPFEALEDAVELGFDTILTSGQQAKAEQGIPLLTQLVQRADGRVNILAGSGVNPGNMEKLAAAGVRQFHFSAKKAVESPMAFRRQGVPMGLPVADEYLREYTDAALVRQAKELLAGL</sequence>
<comment type="caution">
    <text evidence="3">The sequence shown here is derived from an EMBL/GenBank/DDBJ whole genome shotgun (WGS) entry which is preliminary data.</text>
</comment>
<dbReference type="Pfam" id="PF03932">
    <property type="entry name" value="CutC"/>
    <property type="match status" value="1"/>
</dbReference>
<dbReference type="PANTHER" id="PTHR12598:SF0">
    <property type="entry name" value="COPPER HOMEOSTASIS PROTEIN CUTC HOMOLOG"/>
    <property type="match status" value="1"/>
</dbReference>
<dbReference type="GO" id="GO:0005737">
    <property type="term" value="C:cytoplasm"/>
    <property type="evidence" value="ECO:0007669"/>
    <property type="project" value="UniProtKB-SubCell"/>
</dbReference>
<protein>
    <recommendedName>
        <fullName evidence="2">PF03932 family protein CutC</fullName>
    </recommendedName>
</protein>
<gene>
    <name evidence="2" type="primary">cutC</name>
    <name evidence="3" type="ORF">EDD77_13316</name>
</gene>
<proteinExistence type="inferred from homology"/>
<dbReference type="Proteomes" id="UP000295184">
    <property type="component" value="Unassembled WGS sequence"/>
</dbReference>
<dbReference type="STRING" id="1650663.GCA_001486665_03527"/>
<comment type="caution">
    <text evidence="2">Once thought to be involved in copper homeostasis, experiments in E.coli have shown this is not the case.</text>
</comment>
<dbReference type="PANTHER" id="PTHR12598">
    <property type="entry name" value="COPPER HOMEOSTASIS PROTEIN CUTC"/>
    <property type="match status" value="1"/>
</dbReference>
<dbReference type="FunFam" id="3.20.20.380:FF:000001">
    <property type="entry name" value="Copper homeostasis protein CutC"/>
    <property type="match status" value="1"/>
</dbReference>
<comment type="subcellular location">
    <subcellularLocation>
        <location evidence="2">Cytoplasm</location>
    </subcellularLocation>
</comment>
<evidence type="ECO:0000313" key="3">
    <source>
        <dbReference type="EMBL" id="TCL53475.1"/>
    </source>
</evidence>